<gene>
    <name evidence="4" type="ORF">ACHAXA_000999</name>
</gene>
<dbReference type="InterPro" id="IPR011009">
    <property type="entry name" value="Kinase-like_dom_sf"/>
</dbReference>
<dbReference type="SMART" id="SM00369">
    <property type="entry name" value="LRR_TYP"/>
    <property type="match status" value="5"/>
</dbReference>
<proteinExistence type="predicted"/>
<dbReference type="PANTHER" id="PTHR48051">
    <property type="match status" value="1"/>
</dbReference>
<dbReference type="Gene3D" id="3.30.200.20">
    <property type="entry name" value="Phosphorylase Kinase, domain 1"/>
    <property type="match status" value="1"/>
</dbReference>
<protein>
    <submittedName>
        <fullName evidence="4">Uncharacterized protein</fullName>
    </submittedName>
</protein>
<dbReference type="AlphaFoldDB" id="A0ABD3SDY3"/>
<dbReference type="InterPro" id="IPR050216">
    <property type="entry name" value="LRR_domain-containing"/>
</dbReference>
<accession>A0ABD3SDY3</accession>
<feature type="binding site" evidence="3">
    <location>
        <position position="240"/>
    </location>
    <ligand>
        <name>ATP</name>
        <dbReference type="ChEBI" id="CHEBI:30616"/>
    </ligand>
</feature>
<name>A0ABD3SDY3_9STRA</name>
<evidence type="ECO:0000256" key="1">
    <source>
        <dbReference type="ARBA" id="ARBA00022614"/>
    </source>
</evidence>
<dbReference type="PROSITE" id="PS00107">
    <property type="entry name" value="PROTEIN_KINASE_ATP"/>
    <property type="match status" value="1"/>
</dbReference>
<dbReference type="PROSITE" id="PS51450">
    <property type="entry name" value="LRR"/>
    <property type="match status" value="2"/>
</dbReference>
<organism evidence="4 5">
    <name type="scientific">Cyclostephanos tholiformis</name>
    <dbReference type="NCBI Taxonomy" id="382380"/>
    <lineage>
        <taxon>Eukaryota</taxon>
        <taxon>Sar</taxon>
        <taxon>Stramenopiles</taxon>
        <taxon>Ochrophyta</taxon>
        <taxon>Bacillariophyta</taxon>
        <taxon>Coscinodiscophyceae</taxon>
        <taxon>Thalassiosirophycidae</taxon>
        <taxon>Stephanodiscales</taxon>
        <taxon>Stephanodiscaceae</taxon>
        <taxon>Cyclostephanos</taxon>
    </lineage>
</organism>
<reference evidence="4 5" key="1">
    <citation type="submission" date="2024-10" db="EMBL/GenBank/DDBJ databases">
        <title>Updated reference genomes for cyclostephanoid diatoms.</title>
        <authorList>
            <person name="Roberts W.R."/>
            <person name="Alverson A.J."/>
        </authorList>
    </citation>
    <scope>NUCLEOTIDE SEQUENCE [LARGE SCALE GENOMIC DNA]</scope>
    <source>
        <strain evidence="4 5">AJA228-03</strain>
    </source>
</reference>
<keyword evidence="5" id="KW-1185">Reference proteome</keyword>
<dbReference type="Gene3D" id="3.80.10.10">
    <property type="entry name" value="Ribonuclease Inhibitor"/>
    <property type="match status" value="2"/>
</dbReference>
<evidence type="ECO:0000256" key="2">
    <source>
        <dbReference type="ARBA" id="ARBA00022737"/>
    </source>
</evidence>
<dbReference type="Proteomes" id="UP001530377">
    <property type="component" value="Unassembled WGS sequence"/>
</dbReference>
<evidence type="ECO:0000256" key="3">
    <source>
        <dbReference type="PROSITE-ProRule" id="PRU10141"/>
    </source>
</evidence>
<dbReference type="GO" id="GO:0005524">
    <property type="term" value="F:ATP binding"/>
    <property type="evidence" value="ECO:0007669"/>
    <property type="project" value="UniProtKB-UniRule"/>
</dbReference>
<dbReference type="SUPFAM" id="SSF52058">
    <property type="entry name" value="L domain-like"/>
    <property type="match status" value="1"/>
</dbReference>
<sequence>MSAATSADKTDVRIEDEKDSTELNLSCTAWNRISHTIDLWGQFKNLTKLDLNNNGLKTLPACLEALPSLEILFLSENNFDSIPLCIGNMRKLRMLSLRGNNLTELSSSNLPSRSLVWLILTNNRICNIDPNVRELKNMRKLMLSHNKLTSIPKEMGECKDLELIRLANNEIEVPLPIEFLVLPKLAWISLAGNPIARSPQSTEKVISKSNVSFDESAILGIGASGTVYLGKYQGKHVAVKVFKQER</sequence>
<comment type="caution">
    <text evidence="4">The sequence shown here is derived from an EMBL/GenBank/DDBJ whole genome shotgun (WGS) entry which is preliminary data.</text>
</comment>
<dbReference type="InterPro" id="IPR003591">
    <property type="entry name" value="Leu-rich_rpt_typical-subtyp"/>
</dbReference>
<evidence type="ECO:0000313" key="4">
    <source>
        <dbReference type="EMBL" id="KAL3822734.1"/>
    </source>
</evidence>
<dbReference type="PANTHER" id="PTHR48051:SF1">
    <property type="entry name" value="RAS SUPPRESSOR PROTEIN 1"/>
    <property type="match status" value="1"/>
</dbReference>
<dbReference type="EMBL" id="JALLPB020000057">
    <property type="protein sequence ID" value="KAL3822734.1"/>
    <property type="molecule type" value="Genomic_DNA"/>
</dbReference>
<dbReference type="InterPro" id="IPR032675">
    <property type="entry name" value="LRR_dom_sf"/>
</dbReference>
<dbReference type="InterPro" id="IPR017441">
    <property type="entry name" value="Protein_kinase_ATP_BS"/>
</dbReference>
<keyword evidence="3" id="KW-0547">Nucleotide-binding</keyword>
<keyword evidence="3" id="KW-0067">ATP-binding</keyword>
<keyword evidence="1" id="KW-0433">Leucine-rich repeat</keyword>
<dbReference type="SUPFAM" id="SSF56112">
    <property type="entry name" value="Protein kinase-like (PK-like)"/>
    <property type="match status" value="1"/>
</dbReference>
<evidence type="ECO:0000313" key="5">
    <source>
        <dbReference type="Proteomes" id="UP001530377"/>
    </source>
</evidence>
<keyword evidence="2" id="KW-0677">Repeat</keyword>
<dbReference type="Pfam" id="PF13855">
    <property type="entry name" value="LRR_8"/>
    <property type="match status" value="2"/>
</dbReference>
<dbReference type="InterPro" id="IPR001611">
    <property type="entry name" value="Leu-rich_rpt"/>
</dbReference>